<dbReference type="Pfam" id="PF13673">
    <property type="entry name" value="Acetyltransf_10"/>
    <property type="match status" value="1"/>
</dbReference>
<dbReference type="InterPro" id="IPR000182">
    <property type="entry name" value="GNAT_dom"/>
</dbReference>
<protein>
    <submittedName>
        <fullName evidence="3">GNAT family N-acetyltransferase</fullName>
        <ecNumber evidence="3">2.3.1.-</ecNumber>
    </submittedName>
</protein>
<dbReference type="PANTHER" id="PTHR13947:SF37">
    <property type="entry name" value="LD18367P"/>
    <property type="match status" value="1"/>
</dbReference>
<organism evidence="3 4">
    <name type="scientific">Sediminicola luteus</name>
    <dbReference type="NCBI Taxonomy" id="319238"/>
    <lineage>
        <taxon>Bacteria</taxon>
        <taxon>Pseudomonadati</taxon>
        <taxon>Bacteroidota</taxon>
        <taxon>Flavobacteriia</taxon>
        <taxon>Flavobacteriales</taxon>
        <taxon>Flavobacteriaceae</taxon>
        <taxon>Sediminicola</taxon>
    </lineage>
</organism>
<gene>
    <name evidence="3" type="ORF">ABXZ32_00460</name>
</gene>
<evidence type="ECO:0000313" key="3">
    <source>
        <dbReference type="EMBL" id="MET7027843.1"/>
    </source>
</evidence>
<dbReference type="GO" id="GO:0016746">
    <property type="term" value="F:acyltransferase activity"/>
    <property type="evidence" value="ECO:0007669"/>
    <property type="project" value="UniProtKB-KW"/>
</dbReference>
<comment type="caution">
    <text evidence="3">The sequence shown here is derived from an EMBL/GenBank/DDBJ whole genome shotgun (WGS) entry which is preliminary data.</text>
</comment>
<keyword evidence="4" id="KW-1185">Reference proteome</keyword>
<evidence type="ECO:0000313" key="4">
    <source>
        <dbReference type="Proteomes" id="UP001549773"/>
    </source>
</evidence>
<keyword evidence="1 3" id="KW-0808">Transferase</keyword>
<dbReference type="CDD" id="cd04301">
    <property type="entry name" value="NAT_SF"/>
    <property type="match status" value="1"/>
</dbReference>
<dbReference type="RefSeq" id="WP_354616727.1">
    <property type="nucleotide sequence ID" value="NZ_JBEWYP010000001.1"/>
</dbReference>
<dbReference type="Gene3D" id="3.40.630.30">
    <property type="match status" value="1"/>
</dbReference>
<evidence type="ECO:0000259" key="2">
    <source>
        <dbReference type="PROSITE" id="PS51186"/>
    </source>
</evidence>
<dbReference type="EMBL" id="JBEWYP010000001">
    <property type="protein sequence ID" value="MET7027843.1"/>
    <property type="molecule type" value="Genomic_DNA"/>
</dbReference>
<keyword evidence="3" id="KW-0012">Acyltransferase</keyword>
<feature type="domain" description="N-acetyltransferase" evidence="2">
    <location>
        <begin position="5"/>
        <end position="173"/>
    </location>
</feature>
<dbReference type="InterPro" id="IPR016181">
    <property type="entry name" value="Acyl_CoA_acyltransferase"/>
</dbReference>
<proteinExistence type="predicted"/>
<dbReference type="Proteomes" id="UP001549773">
    <property type="component" value="Unassembled WGS sequence"/>
</dbReference>
<dbReference type="SUPFAM" id="SSF55729">
    <property type="entry name" value="Acyl-CoA N-acyltransferases (Nat)"/>
    <property type="match status" value="1"/>
</dbReference>
<dbReference type="EC" id="2.3.1.-" evidence="3"/>
<dbReference type="InterPro" id="IPR050769">
    <property type="entry name" value="NAT_camello-type"/>
</dbReference>
<dbReference type="PANTHER" id="PTHR13947">
    <property type="entry name" value="GNAT FAMILY N-ACETYLTRANSFERASE"/>
    <property type="match status" value="1"/>
</dbReference>
<sequence length="173" mass="19362">MNQNFIIREAKPSEFNEIGDLLVLVYSQLKGFPSPEEQPAYYERLQQIGKFTDYPNTKLMVAITPEGSIGGAVVYFGDMSYYGSGGTATKETNASGFRLLGVDPALRGLGIGKRLTETCIQLARTEKQHQLIIHSTKAMQTAWKMYENMGFVRSLDLDFKQGELDVFGFRMAL</sequence>
<dbReference type="PROSITE" id="PS51186">
    <property type="entry name" value="GNAT"/>
    <property type="match status" value="1"/>
</dbReference>
<name>A0ABV2TRF2_9FLAO</name>
<accession>A0ABV2TRF2</accession>
<reference evidence="3 4" key="1">
    <citation type="submission" date="2024-07" db="EMBL/GenBank/DDBJ databases">
        <title>The genome sequence of type strain Sediminicola luteus GDMCC 1.2596T.</title>
        <authorList>
            <person name="Liu Y."/>
        </authorList>
    </citation>
    <scope>NUCLEOTIDE SEQUENCE [LARGE SCALE GENOMIC DNA]</scope>
    <source>
        <strain evidence="3 4">GDMCC 1.2596</strain>
    </source>
</reference>
<evidence type="ECO:0000256" key="1">
    <source>
        <dbReference type="ARBA" id="ARBA00022679"/>
    </source>
</evidence>